<keyword evidence="7" id="KW-0732">Signal</keyword>
<dbReference type="InterPro" id="IPR018247">
    <property type="entry name" value="EF_Hand_1_Ca_BS"/>
</dbReference>
<feature type="compositionally biased region" description="Low complexity" evidence="6">
    <location>
        <begin position="699"/>
        <end position="714"/>
    </location>
</feature>
<feature type="chain" id="PRO_5025385839" description="EF-hand domain-containing protein" evidence="7">
    <location>
        <begin position="28"/>
        <end position="903"/>
    </location>
</feature>
<dbReference type="PROSITE" id="PS50222">
    <property type="entry name" value="EF_HAND_2"/>
    <property type="match status" value="1"/>
</dbReference>
<feature type="compositionally biased region" description="Pro residues" evidence="6">
    <location>
        <begin position="475"/>
        <end position="486"/>
    </location>
</feature>
<dbReference type="InterPro" id="IPR047141">
    <property type="entry name" value="Stealth"/>
</dbReference>
<keyword evidence="4" id="KW-1015">Disulfide bond</keyword>
<evidence type="ECO:0000256" key="5">
    <source>
        <dbReference type="ARBA" id="ARBA00023180"/>
    </source>
</evidence>
<name>A0A6B2KXE3_9EUKA</name>
<evidence type="ECO:0000256" key="6">
    <source>
        <dbReference type="SAM" id="MobiDB-lite"/>
    </source>
</evidence>
<evidence type="ECO:0000259" key="9">
    <source>
        <dbReference type="PROSITE" id="PS50258"/>
    </source>
</evidence>
<feature type="region of interest" description="Disordered" evidence="6">
    <location>
        <begin position="698"/>
        <end position="725"/>
    </location>
</feature>
<proteinExistence type="inferred from homology"/>
<protein>
    <recommendedName>
        <fullName evidence="11">EF-hand domain-containing protein</fullName>
    </recommendedName>
</protein>
<dbReference type="Pfam" id="PF17101">
    <property type="entry name" value="Stealth_CR1"/>
    <property type="match status" value="1"/>
</dbReference>
<evidence type="ECO:0000256" key="3">
    <source>
        <dbReference type="ARBA" id="ARBA00022737"/>
    </source>
</evidence>
<dbReference type="EMBL" id="GIBP01000445">
    <property type="protein sequence ID" value="NDV29414.1"/>
    <property type="molecule type" value="Transcribed_RNA"/>
</dbReference>
<evidence type="ECO:0000259" key="8">
    <source>
        <dbReference type="PROSITE" id="PS50222"/>
    </source>
</evidence>
<dbReference type="Pfam" id="PF17103">
    <property type="entry name" value="Stealth_CR4"/>
    <property type="match status" value="1"/>
</dbReference>
<evidence type="ECO:0000256" key="2">
    <source>
        <dbReference type="ARBA" id="ARBA00022679"/>
    </source>
</evidence>
<dbReference type="PROSITE" id="PS50258">
    <property type="entry name" value="LNR"/>
    <property type="match status" value="1"/>
</dbReference>
<sequence length="903" mass="101654">MLVVTLFTLNSVLLFLSALLRSPSITGFQSNIFQDKALLSLSSKWTDNIAFKSFEEQLCAEPIDIVYTWVNGSDPRQIEALAKVKDELDLEHENTTGLRRCNSTQNPAEDNCLKDDASANRYIDNEELRYSLRSVEKFAPWVRRIYIVTNGQIPSWLNLDLPKLKIITHSQIYANKSHLPVFSSPSIETQLHNIPGLSRRWIYLNDDVMFGSPIWPSDFYSEARGQRLYLSWPVPNCAENCPSNWLGDGYCDLACNNTECDYDSGDCLNSVSMRNDNSNWWWANSANKDTPNDNYCAKGCPDTWIGDKYCDRSCRQAECGMDGGDCGANVVWESMGGLPVTREDKNITMESGLRSIYFNLSIPENHEIISASYDNNRLVRSAVVLQKSKVLVVVFFRNTGNANVTFDLDVKAPANGSSVAATPGEPDYVFNFTLHFEAVNGSGTSTGNVSSGNVTTGSPAKRYIGSEGTVDSPHPHPIPDISPDPSPSSLSTPSPTSTPNSSPTSWQTRYSRYGATATSPVFSGGATTSTPTTKKQLDNYGESLKYVNKLMTAKFGAEARRVPAHMPHFINTPVLKDLLDTWPKQFDETSSHKLRSPTDVQYAFAYYYFLMNQKIDYDFDNYFDEHFDTDKDGELSPNELRTLIMTMNGGAMEQSLYLNFREVNFVLCLNATNTTNSTARHANVSAPVHPLEPLSVDLNSTNSSETNETVTNTTKPPPKRKYTPDEELPRFTKEYIKNCTLAKTKIDTFGKKQKRNKYEIIETDDVAFVMIGTNSSDVRKALDGIRNKKHKFICLNDNMNHSNPHSIEVVKVIQEFYKSFLPLPSSYELPPNVTNKYFYIEEKLKSEEEIESRKSVIYKFVVIMLLSLFCLATICTRTSDSFNSRFGNTQNERNARIKRLNQL</sequence>
<organism evidence="10">
    <name type="scientific">Arcella intermedia</name>
    <dbReference type="NCBI Taxonomy" id="1963864"/>
    <lineage>
        <taxon>Eukaryota</taxon>
        <taxon>Amoebozoa</taxon>
        <taxon>Tubulinea</taxon>
        <taxon>Elardia</taxon>
        <taxon>Arcellinida</taxon>
        <taxon>Sphaerothecina</taxon>
        <taxon>Arcellidae</taxon>
        <taxon>Arcella</taxon>
    </lineage>
</organism>
<dbReference type="InterPro" id="IPR031356">
    <property type="entry name" value="Stealth_CR4"/>
</dbReference>
<dbReference type="Pfam" id="PF11380">
    <property type="entry name" value="Stealth_CR2"/>
    <property type="match status" value="1"/>
</dbReference>
<evidence type="ECO:0000256" key="1">
    <source>
        <dbReference type="ARBA" id="ARBA00007583"/>
    </source>
</evidence>
<evidence type="ECO:0000256" key="7">
    <source>
        <dbReference type="SAM" id="SignalP"/>
    </source>
</evidence>
<feature type="domain" description="EF-hand" evidence="8">
    <location>
        <begin position="625"/>
        <end position="650"/>
    </location>
</feature>
<feature type="compositionally biased region" description="Low complexity" evidence="6">
    <location>
        <begin position="487"/>
        <end position="505"/>
    </location>
</feature>
<dbReference type="Gene3D" id="3.30.300.320">
    <property type="match status" value="1"/>
</dbReference>
<keyword evidence="3" id="KW-0677">Repeat</keyword>
<dbReference type="GO" id="GO:0003976">
    <property type="term" value="F:UDP-N-acetylglucosamine-lysosomal-enzyme N-acetylglucosaminephosphotransferase activity"/>
    <property type="evidence" value="ECO:0007669"/>
    <property type="project" value="TreeGrafter"/>
</dbReference>
<keyword evidence="2" id="KW-0808">Transferase</keyword>
<feature type="region of interest" description="Disordered" evidence="6">
    <location>
        <begin position="443"/>
        <end position="507"/>
    </location>
</feature>
<dbReference type="AlphaFoldDB" id="A0A6B2KXE3"/>
<dbReference type="GO" id="GO:0046835">
    <property type="term" value="P:carbohydrate phosphorylation"/>
    <property type="evidence" value="ECO:0007669"/>
    <property type="project" value="TreeGrafter"/>
</dbReference>
<dbReference type="GO" id="GO:0016256">
    <property type="term" value="P:N-glycan processing to lysosome"/>
    <property type="evidence" value="ECO:0007669"/>
    <property type="project" value="TreeGrafter"/>
</dbReference>
<dbReference type="InterPro" id="IPR031357">
    <property type="entry name" value="Stealth_CR3"/>
</dbReference>
<dbReference type="GO" id="GO:0005794">
    <property type="term" value="C:Golgi apparatus"/>
    <property type="evidence" value="ECO:0007669"/>
    <property type="project" value="TreeGrafter"/>
</dbReference>
<dbReference type="InterPro" id="IPR000800">
    <property type="entry name" value="Notch_dom"/>
</dbReference>
<comment type="similarity">
    <text evidence="1">Belongs to the stealth family.</text>
</comment>
<dbReference type="PROSITE" id="PS00018">
    <property type="entry name" value="EF_HAND_1"/>
    <property type="match status" value="2"/>
</dbReference>
<reference evidence="10" key="1">
    <citation type="journal article" date="2020" name="J. Eukaryot. Microbiol.">
        <title>De novo Sequencing, Assembly and Annotation of the Transcriptome for the Free-Living Testate Amoeba Arcella intermedia.</title>
        <authorList>
            <person name="Ribeiro G.M."/>
            <person name="Porfirio-Sousa A.L."/>
            <person name="Maurer-Alcala X.X."/>
            <person name="Katz L.A."/>
            <person name="Lahr D.J.G."/>
        </authorList>
    </citation>
    <scope>NUCLEOTIDE SEQUENCE</scope>
</reference>
<evidence type="ECO:0000313" key="10">
    <source>
        <dbReference type="EMBL" id="NDV29414.1"/>
    </source>
</evidence>
<dbReference type="InterPro" id="IPR021520">
    <property type="entry name" value="Stealth_CR2"/>
</dbReference>
<dbReference type="SMART" id="SM00004">
    <property type="entry name" value="NL"/>
    <property type="match status" value="2"/>
</dbReference>
<dbReference type="PANTHER" id="PTHR24045">
    <property type="match status" value="1"/>
</dbReference>
<accession>A0A6B2KXE3</accession>
<feature type="compositionally biased region" description="Low complexity" evidence="6">
    <location>
        <begin position="443"/>
        <end position="458"/>
    </location>
</feature>
<feature type="domain" description="LNR" evidence="9">
    <location>
        <begin position="237"/>
        <end position="277"/>
    </location>
</feature>
<evidence type="ECO:0008006" key="11">
    <source>
        <dbReference type="Google" id="ProtNLM"/>
    </source>
</evidence>
<dbReference type="Pfam" id="PF00066">
    <property type="entry name" value="Notch"/>
    <property type="match status" value="2"/>
</dbReference>
<dbReference type="PANTHER" id="PTHR24045:SF0">
    <property type="entry name" value="N-ACETYLGLUCOSAMINE-1-PHOSPHOTRANSFERASE SUBUNITS ALPHA_BETA"/>
    <property type="match status" value="1"/>
</dbReference>
<dbReference type="Pfam" id="PF17102">
    <property type="entry name" value="Stealth_CR3"/>
    <property type="match status" value="1"/>
</dbReference>
<dbReference type="InterPro" id="IPR002048">
    <property type="entry name" value="EF_hand_dom"/>
</dbReference>
<dbReference type="GO" id="GO:0005509">
    <property type="term" value="F:calcium ion binding"/>
    <property type="evidence" value="ECO:0007669"/>
    <property type="project" value="InterPro"/>
</dbReference>
<feature type="signal peptide" evidence="7">
    <location>
        <begin position="1"/>
        <end position="27"/>
    </location>
</feature>
<keyword evidence="5" id="KW-0325">Glycoprotein</keyword>
<dbReference type="InterPro" id="IPR031358">
    <property type="entry name" value="Stealth_CR1"/>
</dbReference>
<evidence type="ECO:0000256" key="4">
    <source>
        <dbReference type="ARBA" id="ARBA00023157"/>
    </source>
</evidence>